<dbReference type="AlphaFoldDB" id="A0A285LV01"/>
<proteinExistence type="predicted"/>
<keyword evidence="2" id="KW-1185">Reference proteome</keyword>
<accession>A0A285LV01</accession>
<dbReference type="RefSeq" id="WP_097246254.1">
    <property type="nucleotide sequence ID" value="NZ_OBEG01000004.1"/>
</dbReference>
<organism evidence="1 2">
    <name type="scientific">Nocardia amikacinitolerans</name>
    <dbReference type="NCBI Taxonomy" id="756689"/>
    <lineage>
        <taxon>Bacteria</taxon>
        <taxon>Bacillati</taxon>
        <taxon>Actinomycetota</taxon>
        <taxon>Actinomycetes</taxon>
        <taxon>Mycobacteriales</taxon>
        <taxon>Nocardiaceae</taxon>
        <taxon>Nocardia</taxon>
    </lineage>
</organism>
<name>A0A285LV01_9NOCA</name>
<dbReference type="OrthoDB" id="4514753at2"/>
<reference evidence="1 2" key="1">
    <citation type="submission" date="2017-09" db="EMBL/GenBank/DDBJ databases">
        <authorList>
            <person name="Ehlers B."/>
            <person name="Leendertz F.H."/>
        </authorList>
    </citation>
    <scope>NUCLEOTIDE SEQUENCE [LARGE SCALE GENOMIC DNA]</scope>
    <source>
        <strain evidence="1 2">DSM 45537</strain>
    </source>
</reference>
<evidence type="ECO:0000313" key="2">
    <source>
        <dbReference type="Proteomes" id="UP000219565"/>
    </source>
</evidence>
<dbReference type="STRING" id="1379680.GCA_001612615_03619"/>
<protein>
    <submittedName>
        <fullName evidence="1">Uncharacterized protein</fullName>
    </submittedName>
</protein>
<sequence length="330" mass="35350">MVLGGSVLIPATAHAEEDSLASTPITDAAALCVTGAPTFDDVVTAAATAVRTMVPHEQVAGYDRQVADFRATLAAVRVHRDGLPKHPAAVGERPDFLDDPIVTYLVNGLDAIRTGRVHETMSVAHLTVNDAIEVFVLATRIVKIPAQLAASLVPTAGFFLKPIVGAMFNGVKAVTRKVQEFIAANCAAPNAYPKLELDEFPIERVELPAPLIDLANALVRADGTCTPMAELTTAALVERTRAYLDAAALPLDRPAMHAAADSLQAFLGENRVAELALLRRTEELGPLVHAIDYGPLTFLTNLGFSLYERRALTPCRSRRCASSTPSTWRR</sequence>
<gene>
    <name evidence="1" type="ORF">SAMN04244553_4120</name>
</gene>
<dbReference type="Proteomes" id="UP000219565">
    <property type="component" value="Unassembled WGS sequence"/>
</dbReference>
<evidence type="ECO:0000313" key="1">
    <source>
        <dbReference type="EMBL" id="SNY87181.1"/>
    </source>
</evidence>
<dbReference type="EMBL" id="OBEG01000004">
    <property type="protein sequence ID" value="SNY87181.1"/>
    <property type="molecule type" value="Genomic_DNA"/>
</dbReference>